<proteinExistence type="predicted"/>
<sequence length="1656" mass="182773">MSSKSRPSAAPAVVQTYPAVIGVGSSAGGLEALTQLISALPPHFPASLVVVQHLSPTHQSMLAQLLGRKTSLLVREIVHQEPLQPGIIYVTPANRNVTVGGDRLLLQEPDAHVVPKPSVNVLFASLAEAYGENAIGVILSGTGSDGTTGMLAIKASGGMTFAQQPDTAKYPGMPTAAIDAGCVSRILPPEDIAREVSQLVLSGEQSVARMAVMPPANLKTLLTLVKRKTRVDFQHYKENTLLRRIERRLAATRCASLEAYLEYIEGHPDELDLLCQDLLISVTSFFRDPDVFEALAHEFATWVGTRPAGEELRIWVPGCATGEEVYTIAILLCEAFGQRLSDIGARIFATDIDQSALEVARRGIYPVSSAKTIPAELLHRYFIRQGDSLQVRKQIRDMVVFARQDVVQDPPFMRLDLVSCRNLLIYFNAELQEKVLKLFHLSLMPGGLLLLGKSESIARQGALFDVAQKKAKLFRKVSRVGDPATPEVGNNLVSSIVRLAQTPRPQSIEAQVGETLNRLYAPPSILVSRSMDVLRLQGDVGRFLTLSSGKASLNLLGMLPRELRLELQRLLRQIESDPDLRRSPPRRVQLQDGSVALVRLAVHVVTKDPMTLLVCLETVAAPDTAPPAEAPAPDASAVVSVVDESTVRRLEDDLAAAQESLQTVVEELETSNEELQAVNEEMQAANEEMQASNEELEASNEELQSSNEELTTVNEELSVKTHELGELNQELGNVLASIDFPVIVLDTQHQLMRWNQIARQMFGLGEVRRIAIEHTSLLSTWPDLMVKLQWAMENAALHESVCTRGERHYIMRITPYVEGAPAGTIRGAVLTLIDQTLVIDTEAKLRLARAQLHEVINSSTNLIAVKDQQGRLLYANRRYLEALNLPTDDQKSLGRTDFELLPMTLARALRDPELDMLESGQAIEREEVLQLPGARGEYLAARYPVRGESDEIFATVTQLTDISGMKSAERSLRSQALMFQNTLDALVDPVVVVSRDGFITHFNEAWTRFVAQLDRSAGTDTIKDRPPQGHGIGDVYQLAAEGPPGQDLLAALARAGAGEVVQQDCAVHMGGQTRWMMVRMSPMHREHGGVVVLHVDMTEQRRLNDRLRLASTVFDNSNDAILVFSGTGEVLMANLPAERLLGYASGALTGKMVMALLEPQFSRQITRRVISSAIKERNWRGELSVLTASGRVLPMWTGISAVMDESGELLHWVALASDISRLKETQTHLSKMAYYDGLTGLPNRRLFGEYLTSAMRRARRNSATMALLFIDLDRFKTINDTLGHHIGDEMLCHLARRICAELRDTDLVARLGGDEFTILLEGVETADDVRHVCQKLLQVLSRPVELDHQVIYTSASIGVALFPEHASDEATLIRRADSAMYNAKSLGRSQFSFYEESLESQSSERLTLETGLRQDAGFADFEVYYQPIIDLQGDQPPRMEALLRWHHRFIGAVEPARFIPVAEDIGLIHSLGKWVLQQACEQFRRSRDGRPGAPGAMAGVSVNLSPVQIRQPGLAEYVESLLETYDIPQGYLTLEITESMLLEDTELVKQTLTRLRRMKVNIALDDFGTGYSSLAQLRLLPINILKIDSSFIQQIDSEQPDQTLVAAIIAMARELGLKVVAEGVETQEQLALLKRLGCDFAQGFLTGRPEPIAQPA</sequence>
<dbReference type="EMBL" id="JAWDIE010000004">
    <property type="protein sequence ID" value="MEJ7137524.1"/>
    <property type="molecule type" value="Genomic_DNA"/>
</dbReference>
<gene>
    <name evidence="1" type="ORF">RV045_03645</name>
</gene>
<reference evidence="1" key="1">
    <citation type="submission" date="2023-10" db="EMBL/GenBank/DDBJ databases">
        <title>Amphibacter perezi, gen. nov., sp. nov. a novel taxa of the family Comamonadaceae, class Betaproteobacteria isolated from the skin microbiota of Pelophylax perezi from different populations.</title>
        <authorList>
            <person name="Costa S."/>
            <person name="Proenca D.N."/>
            <person name="Lopes I."/>
            <person name="Morais P.V."/>
        </authorList>
    </citation>
    <scope>NUCLEOTIDE SEQUENCE</scope>
    <source>
        <strain evidence="1">SL12-8</strain>
    </source>
</reference>
<comment type="caution">
    <text evidence="1">The sequence shown here is derived from an EMBL/GenBank/DDBJ whole genome shotgun (WGS) entry which is preliminary data.</text>
</comment>
<organism evidence="1 2">
    <name type="scientific">Amphibiibacter pelophylacis</name>
    <dbReference type="NCBI Taxonomy" id="1799477"/>
    <lineage>
        <taxon>Bacteria</taxon>
        <taxon>Pseudomonadati</taxon>
        <taxon>Pseudomonadota</taxon>
        <taxon>Betaproteobacteria</taxon>
        <taxon>Burkholderiales</taxon>
        <taxon>Sphaerotilaceae</taxon>
        <taxon>Amphibiibacter</taxon>
    </lineage>
</organism>
<protein>
    <submittedName>
        <fullName evidence="1">EAL domain-containing protein</fullName>
    </submittedName>
</protein>
<keyword evidence="2" id="KW-1185">Reference proteome</keyword>
<dbReference type="Proteomes" id="UP001364695">
    <property type="component" value="Unassembled WGS sequence"/>
</dbReference>
<evidence type="ECO:0000313" key="2">
    <source>
        <dbReference type="Proteomes" id="UP001364695"/>
    </source>
</evidence>
<name>A0ACC6P136_9BURK</name>
<accession>A0ACC6P136</accession>
<evidence type="ECO:0000313" key="1">
    <source>
        <dbReference type="EMBL" id="MEJ7137524.1"/>
    </source>
</evidence>